<feature type="signal peptide" evidence="1">
    <location>
        <begin position="1"/>
        <end position="25"/>
    </location>
</feature>
<sequence length="165" mass="18775">MRIWHNSILNMATAIGFLIVPTATAAWQVEEDWPINGGGYCRMISPVGKSETGDVIMMVQMALDVQGLVFFFENFPDPSAKATAQFWVDDEPRLNARSRWNSDTFVVPFRALNFVNEWPIFELMITTGSTFHLDYDGDKKRDVAISLEGAREAHALWTQCVNRRE</sequence>
<protein>
    <submittedName>
        <fullName evidence="2">Uncharacterized protein</fullName>
    </submittedName>
</protein>
<dbReference type="EMBL" id="FOXA01000042">
    <property type="protein sequence ID" value="SFQ16536.1"/>
    <property type="molecule type" value="Genomic_DNA"/>
</dbReference>
<gene>
    <name evidence="2" type="ORF">SAMN04488047_14214</name>
</gene>
<evidence type="ECO:0000256" key="1">
    <source>
        <dbReference type="SAM" id="SignalP"/>
    </source>
</evidence>
<dbReference type="RefSeq" id="WP_093425634.1">
    <property type="nucleotide sequence ID" value="NZ_FOXA01000042.1"/>
</dbReference>
<evidence type="ECO:0000313" key="2">
    <source>
        <dbReference type="EMBL" id="SFQ16536.1"/>
    </source>
</evidence>
<proteinExistence type="predicted"/>
<organism evidence="2 3">
    <name type="scientific">Tranquillimonas alkanivorans</name>
    <dbReference type="NCBI Taxonomy" id="441119"/>
    <lineage>
        <taxon>Bacteria</taxon>
        <taxon>Pseudomonadati</taxon>
        <taxon>Pseudomonadota</taxon>
        <taxon>Alphaproteobacteria</taxon>
        <taxon>Rhodobacterales</taxon>
        <taxon>Roseobacteraceae</taxon>
        <taxon>Tranquillimonas</taxon>
    </lineage>
</organism>
<keyword evidence="1" id="KW-0732">Signal</keyword>
<feature type="chain" id="PRO_5011447924" evidence="1">
    <location>
        <begin position="26"/>
        <end position="165"/>
    </location>
</feature>
<keyword evidence="3" id="KW-1185">Reference proteome</keyword>
<evidence type="ECO:0000313" key="3">
    <source>
        <dbReference type="Proteomes" id="UP000199356"/>
    </source>
</evidence>
<dbReference type="Proteomes" id="UP000199356">
    <property type="component" value="Unassembled WGS sequence"/>
</dbReference>
<dbReference type="STRING" id="441119.SAMN04488047_14214"/>
<reference evidence="2 3" key="1">
    <citation type="submission" date="2016-10" db="EMBL/GenBank/DDBJ databases">
        <authorList>
            <person name="de Groot N.N."/>
        </authorList>
    </citation>
    <scope>NUCLEOTIDE SEQUENCE [LARGE SCALE GENOMIC DNA]</scope>
    <source>
        <strain evidence="2 3">DSM 19547</strain>
    </source>
</reference>
<name>A0A1I5WB76_9RHOB</name>
<accession>A0A1I5WB76</accession>
<dbReference type="AlphaFoldDB" id="A0A1I5WB76"/>